<keyword evidence="3" id="KW-1185">Reference proteome</keyword>
<dbReference type="InterPro" id="IPR012347">
    <property type="entry name" value="Ferritin-like"/>
</dbReference>
<dbReference type="AlphaFoldDB" id="A0A7T6Z6Y2"/>
<dbReference type="InterPro" id="IPR021617">
    <property type="entry name" value="DUF3231"/>
</dbReference>
<evidence type="ECO:0000313" key="2">
    <source>
        <dbReference type="EMBL" id="QQK77948.1"/>
    </source>
</evidence>
<dbReference type="Pfam" id="PF11553">
    <property type="entry name" value="DUF3231"/>
    <property type="match status" value="2"/>
</dbReference>
<dbReference type="RefSeq" id="WP_200125773.1">
    <property type="nucleotide sequence ID" value="NZ_CP054705.1"/>
</dbReference>
<keyword evidence="1" id="KW-1133">Transmembrane helix</keyword>
<evidence type="ECO:0000313" key="3">
    <source>
        <dbReference type="Proteomes" id="UP000595823"/>
    </source>
</evidence>
<proteinExistence type="predicted"/>
<keyword evidence="1" id="KW-0472">Membrane</keyword>
<protein>
    <submittedName>
        <fullName evidence="2">DUF3231 family protein</fullName>
    </submittedName>
</protein>
<keyword evidence="1" id="KW-0812">Transmembrane</keyword>
<dbReference type="EMBL" id="CP054705">
    <property type="protein sequence ID" value="QQK77948.1"/>
    <property type="molecule type" value="Genomic_DNA"/>
</dbReference>
<dbReference type="Gene3D" id="1.20.1260.10">
    <property type="match status" value="2"/>
</dbReference>
<gene>
    <name evidence="2" type="ORF">HUG15_21775</name>
</gene>
<feature type="transmembrane region" description="Helical" evidence="1">
    <location>
        <begin position="96"/>
        <end position="117"/>
    </location>
</feature>
<organism evidence="2 3">
    <name type="scientific">Salicibibacter cibarius</name>
    <dbReference type="NCBI Taxonomy" id="2743000"/>
    <lineage>
        <taxon>Bacteria</taxon>
        <taxon>Bacillati</taxon>
        <taxon>Bacillota</taxon>
        <taxon>Bacilli</taxon>
        <taxon>Bacillales</taxon>
        <taxon>Bacillaceae</taxon>
        <taxon>Salicibibacter</taxon>
    </lineage>
</organism>
<evidence type="ECO:0000256" key="1">
    <source>
        <dbReference type="SAM" id="Phobius"/>
    </source>
</evidence>
<dbReference type="Proteomes" id="UP000595823">
    <property type="component" value="Chromosome"/>
</dbReference>
<name>A0A7T6Z6Y2_9BACI</name>
<reference evidence="2 3" key="1">
    <citation type="submission" date="2020-06" db="EMBL/GenBank/DDBJ databases">
        <title>Genomic analysis of Salicibibacter sp. NKC5-3.</title>
        <authorList>
            <person name="Oh Y.J."/>
        </authorList>
    </citation>
    <scope>NUCLEOTIDE SEQUENCE [LARGE SCALE GENOMIC DNA]</scope>
    <source>
        <strain evidence="2 3">NKC5-3</strain>
    </source>
</reference>
<dbReference type="KEGG" id="scia:HUG15_21775"/>
<accession>A0A7T6Z6Y2</accession>
<sequence length="341" mass="38391">MTTSDHLSISAAELGSLWMGYENKTMNMRFLEHYIEKAENPEAKAILKSYYKKESKHVETLTNIFQEEGAVLPVGYTEKDVEPGGDRLFDEMFDIMHLRLITIINMGLFTVHLTMAYRDDLRKLYQRFTADAQDAYDQTTDFLLKHAAIPRPPYITMPKDVEFAKSKQYMTGFNLFSHKRSLNAVEIGNLYLSLEANTIGMTLMTGFAQSARNKDAAKIFFDGKDLAKQIVTKLSDLLRQSDVHTPSMWAGIATDSTNAPFSDKMMMYQTSVFANFGLTSNAIGSAFSLRSDLPAKLAKTATDIFSFAKNSGQVMVENGWLEEPPQAEDRTQLAKGQSNKQ</sequence>